<dbReference type="InterPro" id="IPR020097">
    <property type="entry name" value="PsdUridine_synth_TruA_a/b_dom"/>
</dbReference>
<dbReference type="Pfam" id="PF01416">
    <property type="entry name" value="PseudoU_synth_1"/>
    <property type="match status" value="2"/>
</dbReference>
<comment type="catalytic activity">
    <reaction evidence="4 7">
        <text>uridine(38/39/40) in tRNA = pseudouridine(38/39/40) in tRNA</text>
        <dbReference type="Rhea" id="RHEA:22376"/>
        <dbReference type="Rhea" id="RHEA-COMP:10085"/>
        <dbReference type="Rhea" id="RHEA-COMP:10087"/>
        <dbReference type="ChEBI" id="CHEBI:65314"/>
        <dbReference type="ChEBI" id="CHEBI:65315"/>
        <dbReference type="EC" id="5.4.99.12"/>
    </reaction>
</comment>
<dbReference type="FunFam" id="3.30.70.580:FF:000001">
    <property type="entry name" value="tRNA pseudouridine synthase A"/>
    <property type="match status" value="1"/>
</dbReference>
<evidence type="ECO:0000256" key="3">
    <source>
        <dbReference type="ARBA" id="ARBA00023235"/>
    </source>
</evidence>
<dbReference type="HAMAP" id="MF_00171">
    <property type="entry name" value="TruA"/>
    <property type="match status" value="1"/>
</dbReference>
<dbReference type="EC" id="5.4.99.12" evidence="4"/>
<evidence type="ECO:0000256" key="2">
    <source>
        <dbReference type="ARBA" id="ARBA00022694"/>
    </source>
</evidence>
<dbReference type="RefSeq" id="WP_412443085.1">
    <property type="nucleotide sequence ID" value="NZ_CACRUT010000028.1"/>
</dbReference>
<comment type="function">
    <text evidence="4">Formation of pseudouridine at positions 38, 39 and 40 in the anticodon stem and loop of transfer RNAs.</text>
</comment>
<feature type="domain" description="Pseudouridine synthase I TruA alpha/beta" evidence="8">
    <location>
        <begin position="9"/>
        <end position="110"/>
    </location>
</feature>
<dbReference type="InterPro" id="IPR020094">
    <property type="entry name" value="TruA/RsuA/RluB/E/F_N"/>
</dbReference>
<dbReference type="NCBIfam" id="TIGR00071">
    <property type="entry name" value="hisT_truA"/>
    <property type="match status" value="1"/>
</dbReference>
<dbReference type="PANTHER" id="PTHR11142">
    <property type="entry name" value="PSEUDOURIDYLATE SYNTHASE"/>
    <property type="match status" value="1"/>
</dbReference>
<keyword evidence="2 4" id="KW-0819">tRNA processing</keyword>
<dbReference type="InterPro" id="IPR020095">
    <property type="entry name" value="PsdUridine_synth_TruA_C"/>
</dbReference>
<keyword evidence="3 4" id="KW-0413">Isomerase</keyword>
<evidence type="ECO:0000256" key="6">
    <source>
        <dbReference type="PIRSR" id="PIRSR001430-2"/>
    </source>
</evidence>
<dbReference type="PANTHER" id="PTHR11142:SF0">
    <property type="entry name" value="TRNA PSEUDOURIDINE SYNTHASE-LIKE 1"/>
    <property type="match status" value="1"/>
</dbReference>
<evidence type="ECO:0000256" key="5">
    <source>
        <dbReference type="PIRSR" id="PIRSR001430-1"/>
    </source>
</evidence>
<dbReference type="CDD" id="cd02570">
    <property type="entry name" value="PseudoU_synth_EcTruA"/>
    <property type="match status" value="1"/>
</dbReference>
<reference evidence="9" key="1">
    <citation type="submission" date="2019-11" db="EMBL/GenBank/DDBJ databases">
        <authorList>
            <person name="Feng L."/>
        </authorList>
    </citation>
    <scope>NUCLEOTIDE SEQUENCE</scope>
    <source>
        <strain evidence="9">PclaraLFYP37</strain>
    </source>
</reference>
<name>A0A6N3G932_9BACT</name>
<feature type="binding site" evidence="4 6">
    <location>
        <position position="116"/>
    </location>
    <ligand>
        <name>substrate</name>
    </ligand>
</feature>
<evidence type="ECO:0000259" key="8">
    <source>
        <dbReference type="Pfam" id="PF01416"/>
    </source>
</evidence>
<dbReference type="InterPro" id="IPR020103">
    <property type="entry name" value="PsdUridine_synth_cat_dom_sf"/>
</dbReference>
<dbReference type="PIRSF" id="PIRSF001430">
    <property type="entry name" value="tRNA_psdUrid_synth"/>
    <property type="match status" value="1"/>
</dbReference>
<evidence type="ECO:0000256" key="4">
    <source>
        <dbReference type="HAMAP-Rule" id="MF_00171"/>
    </source>
</evidence>
<dbReference type="SUPFAM" id="SSF55120">
    <property type="entry name" value="Pseudouridine synthase"/>
    <property type="match status" value="1"/>
</dbReference>
<comment type="subunit">
    <text evidence="4">Homodimer.</text>
</comment>
<dbReference type="GO" id="GO:0160147">
    <property type="term" value="F:tRNA pseudouridine(38-40) synthase activity"/>
    <property type="evidence" value="ECO:0007669"/>
    <property type="project" value="UniProtKB-EC"/>
</dbReference>
<evidence type="ECO:0000256" key="1">
    <source>
        <dbReference type="ARBA" id="ARBA00009375"/>
    </source>
</evidence>
<dbReference type="Gene3D" id="3.30.70.580">
    <property type="entry name" value="Pseudouridine synthase I, catalytic domain, N-terminal subdomain"/>
    <property type="match status" value="1"/>
</dbReference>
<feature type="active site" description="Nucleophile" evidence="4 5">
    <location>
        <position position="52"/>
    </location>
</feature>
<evidence type="ECO:0000256" key="7">
    <source>
        <dbReference type="RuleBase" id="RU003792"/>
    </source>
</evidence>
<dbReference type="AlphaFoldDB" id="A0A6N3G932"/>
<gene>
    <name evidence="4 9" type="primary">truA</name>
    <name evidence="9" type="ORF">PCLFYP37_03277</name>
</gene>
<proteinExistence type="inferred from homology"/>
<accession>A0A6N3G932</accession>
<evidence type="ECO:0000313" key="9">
    <source>
        <dbReference type="EMBL" id="VYU60755.1"/>
    </source>
</evidence>
<comment type="similarity">
    <text evidence="1 4 7">Belongs to the tRNA pseudouridine synthase TruA family.</text>
</comment>
<comment type="caution">
    <text evidence="4">Lacks conserved residue(s) required for the propagation of feature annotation.</text>
</comment>
<dbReference type="Gene3D" id="3.30.70.660">
    <property type="entry name" value="Pseudouridine synthase I, catalytic domain, C-terminal subdomain"/>
    <property type="match status" value="1"/>
</dbReference>
<protein>
    <recommendedName>
        <fullName evidence="4">tRNA pseudouridine synthase A</fullName>
        <ecNumber evidence="4">5.4.99.12</ecNumber>
    </recommendedName>
    <alternativeName>
        <fullName evidence="4">tRNA pseudouridine(38-40) synthase</fullName>
    </alternativeName>
    <alternativeName>
        <fullName evidence="4">tRNA pseudouridylate synthase I</fullName>
    </alternativeName>
    <alternativeName>
        <fullName evidence="4">tRNA-uridine isomerase I</fullName>
    </alternativeName>
</protein>
<dbReference type="EMBL" id="CACRUT010000028">
    <property type="protein sequence ID" value="VYU60755.1"/>
    <property type="molecule type" value="Genomic_DNA"/>
</dbReference>
<sequence>MQRYFLYLAYDGTSYHGWQIQPNGISVQEVLQKALATLLRQPVSITGAGRTDTGVHARMMVAHFDFEYADDPVRWIDGRWLTDKLNRLLPPDISIYKTVPVAADAHARFDALARTYHYYLHFGKSPFLRAYSCRLYQMLDFEKMNEAAAALFDYTDFTSFSKVNTDTKTNNCRIMQARWTELAPGEWRFEIQADRFLRNMVRAIVGTLVEVGRGKLTPEGFRAVIEGKDRCRAGESMPGNALFLVDVAYPDKCFMVESRNGKEKDICG</sequence>
<organism evidence="9">
    <name type="scientific">Paraprevotella clara</name>
    <dbReference type="NCBI Taxonomy" id="454154"/>
    <lineage>
        <taxon>Bacteria</taxon>
        <taxon>Pseudomonadati</taxon>
        <taxon>Bacteroidota</taxon>
        <taxon>Bacteroidia</taxon>
        <taxon>Bacteroidales</taxon>
        <taxon>Prevotellaceae</taxon>
        <taxon>Paraprevotella</taxon>
    </lineage>
</organism>
<dbReference type="InterPro" id="IPR001406">
    <property type="entry name" value="PsdUridine_synth_TruA"/>
</dbReference>
<dbReference type="GO" id="GO:0031119">
    <property type="term" value="P:tRNA pseudouridine synthesis"/>
    <property type="evidence" value="ECO:0007669"/>
    <property type="project" value="UniProtKB-UniRule"/>
</dbReference>
<dbReference type="GO" id="GO:0003723">
    <property type="term" value="F:RNA binding"/>
    <property type="evidence" value="ECO:0007669"/>
    <property type="project" value="InterPro"/>
</dbReference>
<feature type="domain" description="Pseudouridine synthase I TruA alpha/beta" evidence="8">
    <location>
        <begin position="155"/>
        <end position="250"/>
    </location>
</feature>